<name>A0A9J6DU56_RHIMP</name>
<dbReference type="Gene3D" id="3.15.10.30">
    <property type="entry name" value="Haemolymph juvenile hormone binding protein"/>
    <property type="match status" value="1"/>
</dbReference>
<comment type="caution">
    <text evidence="1">The sequence shown here is derived from an EMBL/GenBank/DDBJ whole genome shotgun (WGS) entry which is preliminary data.</text>
</comment>
<dbReference type="VEuPathDB" id="VectorBase:LOC119170051"/>
<reference evidence="1" key="1">
    <citation type="journal article" date="2020" name="Cell">
        <title>Large-Scale Comparative Analyses of Tick Genomes Elucidate Their Genetic Diversity and Vector Capacities.</title>
        <authorList>
            <consortium name="Tick Genome and Microbiome Consortium (TIGMIC)"/>
            <person name="Jia N."/>
            <person name="Wang J."/>
            <person name="Shi W."/>
            <person name="Du L."/>
            <person name="Sun Y."/>
            <person name="Zhan W."/>
            <person name="Jiang J.F."/>
            <person name="Wang Q."/>
            <person name="Zhang B."/>
            <person name="Ji P."/>
            <person name="Bell-Sakyi L."/>
            <person name="Cui X.M."/>
            <person name="Yuan T.T."/>
            <person name="Jiang B.G."/>
            <person name="Yang W.F."/>
            <person name="Lam T.T."/>
            <person name="Chang Q.C."/>
            <person name="Ding S.J."/>
            <person name="Wang X.J."/>
            <person name="Zhu J.G."/>
            <person name="Ruan X.D."/>
            <person name="Zhao L."/>
            <person name="Wei J.T."/>
            <person name="Ye R.Z."/>
            <person name="Que T.C."/>
            <person name="Du C.H."/>
            <person name="Zhou Y.H."/>
            <person name="Cheng J.X."/>
            <person name="Dai P.F."/>
            <person name="Guo W.B."/>
            <person name="Han X.H."/>
            <person name="Huang E.J."/>
            <person name="Li L.F."/>
            <person name="Wei W."/>
            <person name="Gao Y.C."/>
            <person name="Liu J.Z."/>
            <person name="Shao H.Z."/>
            <person name="Wang X."/>
            <person name="Wang C.C."/>
            <person name="Yang T.C."/>
            <person name="Huo Q.B."/>
            <person name="Li W."/>
            <person name="Chen H.Y."/>
            <person name="Chen S.E."/>
            <person name="Zhou L.G."/>
            <person name="Ni X.B."/>
            <person name="Tian J.H."/>
            <person name="Sheng Y."/>
            <person name="Liu T."/>
            <person name="Pan Y.S."/>
            <person name="Xia L.Y."/>
            <person name="Li J."/>
            <person name="Zhao F."/>
            <person name="Cao W.C."/>
        </authorList>
    </citation>
    <scope>NUCLEOTIDE SEQUENCE</scope>
    <source>
        <strain evidence="1">Rmic-2018</strain>
    </source>
</reference>
<dbReference type="Pfam" id="PF06585">
    <property type="entry name" value="JHBP"/>
    <property type="match status" value="1"/>
</dbReference>
<keyword evidence="2" id="KW-1185">Reference proteome</keyword>
<dbReference type="AlphaFoldDB" id="A0A9J6DU56"/>
<evidence type="ECO:0000313" key="2">
    <source>
        <dbReference type="Proteomes" id="UP000821866"/>
    </source>
</evidence>
<organism evidence="1 2">
    <name type="scientific">Rhipicephalus microplus</name>
    <name type="common">Cattle tick</name>
    <name type="synonym">Boophilus microplus</name>
    <dbReference type="NCBI Taxonomy" id="6941"/>
    <lineage>
        <taxon>Eukaryota</taxon>
        <taxon>Metazoa</taxon>
        <taxon>Ecdysozoa</taxon>
        <taxon>Arthropoda</taxon>
        <taxon>Chelicerata</taxon>
        <taxon>Arachnida</taxon>
        <taxon>Acari</taxon>
        <taxon>Parasitiformes</taxon>
        <taxon>Ixodida</taxon>
        <taxon>Ixodoidea</taxon>
        <taxon>Ixodidae</taxon>
        <taxon>Rhipicephalinae</taxon>
        <taxon>Rhipicephalus</taxon>
        <taxon>Boophilus</taxon>
    </lineage>
</organism>
<proteinExistence type="predicted"/>
<sequence length="156" mass="17138">MGRSIRNLSEFDITNLRADTKNLKVHLAFQVPKVSVRMQYSVAGSLYEAFPLQGSGRCDIVYNDVTITTVARLKEANGKFQFTKFEESSVDFASDQVSVQQGPPVGTSGGLGSQVGRILFWTLSKQVARTLPSSLLRFLNDALERAPRPGARKVSV</sequence>
<dbReference type="EMBL" id="JABSTU010000007">
    <property type="protein sequence ID" value="KAH8025719.1"/>
    <property type="molecule type" value="Genomic_DNA"/>
</dbReference>
<accession>A0A9J6DU56</accession>
<dbReference type="PANTHER" id="PTHR11008:SF9">
    <property type="entry name" value="PROTEIN TAKEOUT-LIKE PROTEIN"/>
    <property type="match status" value="1"/>
</dbReference>
<dbReference type="PANTHER" id="PTHR11008">
    <property type="entry name" value="PROTEIN TAKEOUT-LIKE PROTEIN"/>
    <property type="match status" value="1"/>
</dbReference>
<protein>
    <submittedName>
        <fullName evidence="1">Uncharacterized protein</fullName>
    </submittedName>
</protein>
<evidence type="ECO:0000313" key="1">
    <source>
        <dbReference type="EMBL" id="KAH8025719.1"/>
    </source>
</evidence>
<gene>
    <name evidence="1" type="ORF">HPB51_010803</name>
</gene>
<dbReference type="InterPro" id="IPR010562">
    <property type="entry name" value="Haemolymph_juvenile_hormone-bd"/>
</dbReference>
<reference evidence="1" key="2">
    <citation type="submission" date="2021-09" db="EMBL/GenBank/DDBJ databases">
        <authorList>
            <person name="Jia N."/>
            <person name="Wang J."/>
            <person name="Shi W."/>
            <person name="Du L."/>
            <person name="Sun Y."/>
            <person name="Zhan W."/>
            <person name="Jiang J."/>
            <person name="Wang Q."/>
            <person name="Zhang B."/>
            <person name="Ji P."/>
            <person name="Sakyi L.B."/>
            <person name="Cui X."/>
            <person name="Yuan T."/>
            <person name="Jiang B."/>
            <person name="Yang W."/>
            <person name="Lam T.T.-Y."/>
            <person name="Chang Q."/>
            <person name="Ding S."/>
            <person name="Wang X."/>
            <person name="Zhu J."/>
            <person name="Ruan X."/>
            <person name="Zhao L."/>
            <person name="Wei J."/>
            <person name="Que T."/>
            <person name="Du C."/>
            <person name="Cheng J."/>
            <person name="Dai P."/>
            <person name="Han X."/>
            <person name="Huang E."/>
            <person name="Gao Y."/>
            <person name="Liu J."/>
            <person name="Shao H."/>
            <person name="Ye R."/>
            <person name="Li L."/>
            <person name="Wei W."/>
            <person name="Wang X."/>
            <person name="Wang C."/>
            <person name="Huo Q."/>
            <person name="Li W."/>
            <person name="Guo W."/>
            <person name="Chen H."/>
            <person name="Chen S."/>
            <person name="Zhou L."/>
            <person name="Zhou L."/>
            <person name="Ni X."/>
            <person name="Tian J."/>
            <person name="Zhou Y."/>
            <person name="Sheng Y."/>
            <person name="Liu T."/>
            <person name="Pan Y."/>
            <person name="Xia L."/>
            <person name="Li J."/>
            <person name="Zhao F."/>
            <person name="Cao W."/>
        </authorList>
    </citation>
    <scope>NUCLEOTIDE SEQUENCE</scope>
    <source>
        <strain evidence="1">Rmic-2018</strain>
        <tissue evidence="1">Larvae</tissue>
    </source>
</reference>
<dbReference type="Proteomes" id="UP000821866">
    <property type="component" value="Unassembled WGS sequence"/>
</dbReference>
<dbReference type="InterPro" id="IPR038606">
    <property type="entry name" value="To_sf"/>
</dbReference>